<sequence length="287" mass="31522">MAAEWFGGGGIWIDFVEYAERLFAGGRGGLWTDPVQFLSVYSQGQRLLQSDVLSVPISSFFMGWLDSHPEIAAPWQGKSTTFVCKKLLGLEEPRRVVGEVLSGLESLFPGHPTALVTDSPRRWLSEARKRTGAGGAVDPEEDEIDAAAMYVADCLRAFSGYRIFALVLDEDETDSEKVGGLWSLYQPVWNVADHYQWLKGVRWHGEAVALPVGREVDFALFPSVSWDGMAALWEQGLAAAGGLNRDFWKEPGPLPEATDRGPGYGVVPADAHPEHVLNRLHALRGAK</sequence>
<dbReference type="OrthoDB" id="9130284at2"/>
<protein>
    <submittedName>
        <fullName evidence="1">Uncharacterized protein</fullName>
    </submittedName>
</protein>
<evidence type="ECO:0000313" key="1">
    <source>
        <dbReference type="EMBL" id="ATY86257.1"/>
    </source>
</evidence>
<name>A0A2K8NBU5_9BACL</name>
<dbReference type="AlphaFoldDB" id="A0A2K8NBU5"/>
<proteinExistence type="predicted"/>
<keyword evidence="2" id="KW-1185">Reference proteome</keyword>
<accession>A0A2K8NBU5</accession>
<dbReference type="EMBL" id="CP024955">
    <property type="protein sequence ID" value="ATY86257.1"/>
    <property type="molecule type" value="Genomic_DNA"/>
</dbReference>
<reference evidence="2" key="1">
    <citation type="submission" date="2017-11" db="EMBL/GenBank/DDBJ databases">
        <title>Complete Genome Sequence of Kyrpidia sp. Strain EA-1, a thermophilic, hydrogen-oxidizing Bacterium, isolated from the Azores.</title>
        <authorList>
            <person name="Reiner J.E."/>
            <person name="Lapp C.J."/>
            <person name="Bunk B."/>
            <person name="Gescher J."/>
        </authorList>
    </citation>
    <scope>NUCLEOTIDE SEQUENCE [LARGE SCALE GENOMIC DNA]</scope>
    <source>
        <strain evidence="2">EA-1</strain>
    </source>
</reference>
<dbReference type="KEGG" id="kyr:CVV65_16080"/>
<dbReference type="Proteomes" id="UP000231932">
    <property type="component" value="Chromosome"/>
</dbReference>
<gene>
    <name evidence="1" type="ORF">CVV65_16080</name>
</gene>
<organism evidence="1 2">
    <name type="scientific">Kyrpidia spormannii</name>
    <dbReference type="NCBI Taxonomy" id="2055160"/>
    <lineage>
        <taxon>Bacteria</taxon>
        <taxon>Bacillati</taxon>
        <taxon>Bacillota</taxon>
        <taxon>Bacilli</taxon>
        <taxon>Bacillales</taxon>
        <taxon>Alicyclobacillaceae</taxon>
        <taxon>Kyrpidia</taxon>
    </lineage>
</organism>
<evidence type="ECO:0000313" key="2">
    <source>
        <dbReference type="Proteomes" id="UP000231932"/>
    </source>
</evidence>
<dbReference type="RefSeq" id="WP_100669000.1">
    <property type="nucleotide sequence ID" value="NZ_CP024955.1"/>
</dbReference>